<reference evidence="2 3" key="1">
    <citation type="journal article" date="2021" name="Arch. Microbiol.">
        <title>Thalassobius aquimarinus sp. nov., isolated from the Sea of Japan seashore.</title>
        <authorList>
            <person name="Kurilenko V.V."/>
            <person name="Romanenko L.A."/>
            <person name="Chernysheva N.Y."/>
            <person name="Velansky P.V."/>
            <person name="Tekutyeva L.A."/>
            <person name="Isaeva M.P."/>
            <person name="Mikhailov V.V."/>
        </authorList>
    </citation>
    <scope>NUCLEOTIDE SEQUENCE [LARGE SCALE GENOMIC DNA]</scope>
    <source>
        <strain evidence="2 3">KMM 8518</strain>
    </source>
</reference>
<dbReference type="Proteomes" id="UP001195941">
    <property type="component" value="Unassembled WGS sequence"/>
</dbReference>
<dbReference type="Pfam" id="PF12146">
    <property type="entry name" value="Hydrolase_4"/>
    <property type="match status" value="1"/>
</dbReference>
<organism evidence="2 3">
    <name type="scientific">Thalassovita aquimarina</name>
    <dbReference type="NCBI Taxonomy" id="2785917"/>
    <lineage>
        <taxon>Bacteria</taxon>
        <taxon>Pseudomonadati</taxon>
        <taxon>Pseudomonadota</taxon>
        <taxon>Alphaproteobacteria</taxon>
        <taxon>Rhodobacterales</taxon>
        <taxon>Roseobacteraceae</taxon>
        <taxon>Thalassovita</taxon>
    </lineage>
</organism>
<comment type="caution">
    <text evidence="2">The sequence shown here is derived from an EMBL/GenBank/DDBJ whole genome shotgun (WGS) entry which is preliminary data.</text>
</comment>
<feature type="domain" description="Serine aminopeptidase S33" evidence="1">
    <location>
        <begin position="45"/>
        <end position="142"/>
    </location>
</feature>
<evidence type="ECO:0000313" key="2">
    <source>
        <dbReference type="EMBL" id="MBR9652592.1"/>
    </source>
</evidence>
<accession>A0ABS5HUF2</accession>
<dbReference type="EMBL" id="JADMKU010000016">
    <property type="protein sequence ID" value="MBR9652592.1"/>
    <property type="molecule type" value="Genomic_DNA"/>
</dbReference>
<dbReference type="Gene3D" id="3.40.50.1820">
    <property type="entry name" value="alpha/beta hydrolase"/>
    <property type="match status" value="1"/>
</dbReference>
<dbReference type="InterPro" id="IPR022742">
    <property type="entry name" value="Hydrolase_4"/>
</dbReference>
<gene>
    <name evidence="2" type="ORF">IT775_15845</name>
</gene>
<evidence type="ECO:0000313" key="3">
    <source>
        <dbReference type="Proteomes" id="UP001195941"/>
    </source>
</evidence>
<protein>
    <submittedName>
        <fullName evidence="2">Alpha/beta hydrolase</fullName>
    </submittedName>
</protein>
<dbReference type="GO" id="GO:0016787">
    <property type="term" value="F:hydrolase activity"/>
    <property type="evidence" value="ECO:0007669"/>
    <property type="project" value="UniProtKB-KW"/>
</dbReference>
<sequence length="288" mass="31874">MTDIRTEPVTFPARDGTTLGGTVISGPDPQRAVLVSAATGFPQYYYHKAAQYLAGHSALVLTYDYRGIGASRAGDLAGSDIDIADWGRFDMAAAVDLLADRAGGLPMGHLTHSVGGHLVGLLDNHEKVDKHAFFAVGSGFWPYHKPHYIPLELYFWWGIGAWSLMRHGYLKTGGGWTGEPLPPKAFRTWRRWSHRRRYLGTDLDSRLQPHAYGEIAAPIRSWVFADDPIATDRAAQTIQDLYPAAPKTLTRRSPADYGLKRIGHEGAFRSGREAIWQEVWDWFAAAGA</sequence>
<dbReference type="RefSeq" id="WP_212702209.1">
    <property type="nucleotide sequence ID" value="NZ_JADMKU010000016.1"/>
</dbReference>
<dbReference type="InterPro" id="IPR029058">
    <property type="entry name" value="AB_hydrolase_fold"/>
</dbReference>
<evidence type="ECO:0000259" key="1">
    <source>
        <dbReference type="Pfam" id="PF12146"/>
    </source>
</evidence>
<keyword evidence="2" id="KW-0378">Hydrolase</keyword>
<dbReference type="InterPro" id="IPR017208">
    <property type="entry name" value="UCP037442_abhydr"/>
</dbReference>
<keyword evidence="3" id="KW-1185">Reference proteome</keyword>
<dbReference type="SUPFAM" id="SSF53474">
    <property type="entry name" value="alpha/beta-Hydrolases"/>
    <property type="match status" value="1"/>
</dbReference>
<proteinExistence type="predicted"/>
<name>A0ABS5HUF2_9RHOB</name>
<dbReference type="PIRSF" id="PIRSF037442">
    <property type="entry name" value="UCP037442_abhydr"/>
    <property type="match status" value="1"/>
</dbReference>